<dbReference type="SUPFAM" id="SSF53187">
    <property type="entry name" value="Zn-dependent exopeptidases"/>
    <property type="match status" value="1"/>
</dbReference>
<evidence type="ECO:0000313" key="9">
    <source>
        <dbReference type="EMBL" id="EDO61624.1"/>
    </source>
</evidence>
<keyword evidence="5" id="KW-0378">Hydrolase</keyword>
<dbReference type="GO" id="GO:0004177">
    <property type="term" value="F:aminopeptidase activity"/>
    <property type="evidence" value="ECO:0007669"/>
    <property type="project" value="UniProtKB-UniRule"/>
</dbReference>
<dbReference type="HOGENOM" id="CLU_047249_1_0_9"/>
<evidence type="ECO:0000256" key="7">
    <source>
        <dbReference type="PIRSR" id="PIRSR001123-1"/>
    </source>
</evidence>
<feature type="active site" description="Proton acceptor" evidence="7">
    <location>
        <position position="204"/>
    </location>
</feature>
<keyword evidence="4 8" id="KW-0479">Metal-binding</keyword>
<feature type="binding site" evidence="8">
    <location>
        <position position="172"/>
    </location>
    <ligand>
        <name>Zn(2+)</name>
        <dbReference type="ChEBI" id="CHEBI:29105"/>
        <label>1</label>
    </ligand>
</feature>
<keyword evidence="3" id="KW-0645">Protease</keyword>
<protein>
    <submittedName>
        <fullName evidence="9">M42 glutamyl aminopeptidase</fullName>
    </submittedName>
    <submittedName>
        <fullName evidence="10">Peptidase M42</fullName>
    </submittedName>
</protein>
<dbReference type="InterPro" id="IPR008007">
    <property type="entry name" value="Peptidase_M42"/>
</dbReference>
<keyword evidence="2 9" id="KW-0031">Aminopeptidase</keyword>
<keyword evidence="12" id="KW-1185">Reference proteome</keyword>
<comment type="similarity">
    <text evidence="1 6">Belongs to the peptidase M42 family.</text>
</comment>
<dbReference type="SUPFAM" id="SSF101821">
    <property type="entry name" value="Aminopeptidase/glucanase lid domain"/>
    <property type="match status" value="1"/>
</dbReference>
<evidence type="ECO:0000256" key="1">
    <source>
        <dbReference type="ARBA" id="ARBA00006272"/>
    </source>
</evidence>
<dbReference type="Gene3D" id="2.40.30.40">
    <property type="entry name" value="Peptidase M42, domain 2"/>
    <property type="match status" value="1"/>
</dbReference>
<dbReference type="EMBL" id="NOXF01000001">
    <property type="protein sequence ID" value="PEQ25549.1"/>
    <property type="molecule type" value="Genomic_DNA"/>
</dbReference>
<reference evidence="9 11" key="2">
    <citation type="submission" date="2007-08" db="EMBL/GenBank/DDBJ databases">
        <authorList>
            <person name="Fulton L."/>
            <person name="Clifton S."/>
            <person name="Fulton B."/>
            <person name="Xu J."/>
            <person name="Minx P."/>
            <person name="Pepin K.H."/>
            <person name="Johnson M."/>
            <person name="Thiruvilangam P."/>
            <person name="Bhonagiri V."/>
            <person name="Nash W.E."/>
            <person name="Wang C."/>
            <person name="Mardis E.R."/>
            <person name="Wilson R.K."/>
        </authorList>
    </citation>
    <scope>NUCLEOTIDE SEQUENCE [LARGE SCALE GENOMIC DNA]</scope>
    <source>
        <strain evidence="9 11">DSM 753</strain>
    </source>
</reference>
<proteinExistence type="inferred from homology"/>
<feature type="binding site" evidence="8">
    <location>
        <position position="227"/>
    </location>
    <ligand>
        <name>Zn(2+)</name>
        <dbReference type="ChEBI" id="CHEBI:29105"/>
        <label>1</label>
    </ligand>
</feature>
<dbReference type="OrthoDB" id="9772053at2"/>
<organism evidence="9 11">
    <name type="scientific">[Clostridium] leptum DSM 753</name>
    <dbReference type="NCBI Taxonomy" id="428125"/>
    <lineage>
        <taxon>Bacteria</taxon>
        <taxon>Bacillati</taxon>
        <taxon>Bacillota</taxon>
        <taxon>Clostridia</taxon>
        <taxon>Eubacteriales</taxon>
        <taxon>Oscillospiraceae</taxon>
        <taxon>Oscillospiraceae incertae sedis</taxon>
    </lineage>
</organism>
<dbReference type="PANTHER" id="PTHR32481">
    <property type="entry name" value="AMINOPEPTIDASE"/>
    <property type="match status" value="1"/>
</dbReference>
<evidence type="ECO:0000313" key="11">
    <source>
        <dbReference type="Proteomes" id="UP000003490"/>
    </source>
</evidence>
<feature type="binding site" evidence="8">
    <location>
        <position position="205"/>
    </location>
    <ligand>
        <name>Zn(2+)</name>
        <dbReference type="ChEBI" id="CHEBI:29105"/>
        <label>2</label>
    </ligand>
</feature>
<dbReference type="eggNOG" id="COG1363">
    <property type="taxonomic scope" value="Bacteria"/>
</dbReference>
<dbReference type="Pfam" id="PF05343">
    <property type="entry name" value="Peptidase_M42"/>
    <property type="match status" value="1"/>
</dbReference>
<dbReference type="AlphaFoldDB" id="A7VTX8"/>
<sequence>MSQGLKKLIFNLCDAPGTSGQEPVDVAARELRKYAEVRIDHNNNVIGELGNPDSHYHIMLDAHLDQIGFIITSVDEKGFLRFAPVGGLDRRVMAGSPVTVFGKEPVTGIVCCMPPHLSDGGEDKALPFDKMALDVGLTGEAAKERIPLGSRGILYSQPQELLNNRLSVGALDDRCGVAALLRTAEILSGEKPDARVTVLFSAQEETGGSGVTTAAYQIYPQEAIMVDVSFAKQPGVASVTAAELGKGPMIGVSPALNPKVTELLFETAKKEKIPYQTEVMGGATGTNADEAAVAKGGVACGLVSIPQRNMHTPAEIISLDDVENTARLLASYIMDRGCRRD</sequence>
<evidence type="ECO:0000256" key="8">
    <source>
        <dbReference type="PIRSR" id="PIRSR001123-2"/>
    </source>
</evidence>
<dbReference type="Proteomes" id="UP000003490">
    <property type="component" value="Unassembled WGS sequence"/>
</dbReference>
<evidence type="ECO:0000256" key="2">
    <source>
        <dbReference type="ARBA" id="ARBA00022438"/>
    </source>
</evidence>
<evidence type="ECO:0000256" key="6">
    <source>
        <dbReference type="PIRNR" id="PIRNR001123"/>
    </source>
</evidence>
<evidence type="ECO:0000256" key="4">
    <source>
        <dbReference type="ARBA" id="ARBA00022723"/>
    </source>
</evidence>
<name>A7VTX8_9FIRM</name>
<feature type="binding site" evidence="8">
    <location>
        <position position="172"/>
    </location>
    <ligand>
        <name>Zn(2+)</name>
        <dbReference type="ChEBI" id="CHEBI:29105"/>
        <label>2</label>
    </ligand>
</feature>
<reference evidence="10 12" key="3">
    <citation type="submission" date="2017-07" db="EMBL/GenBank/DDBJ databases">
        <title>Prevalence of linear plasmids in Cutibacterium (Propionibacterium) acnes isolates obtained from prostatic tissue.</title>
        <authorList>
            <person name="Davidsson S."/>
            <person name="Carlsson J."/>
            <person name="Molling P."/>
            <person name="Andren O."/>
            <person name="Andersson S.-O."/>
            <person name="Brzuszkiewicz E."/>
            <person name="Poehlein A."/>
            <person name="Al-Zeer M."/>
            <person name="Brinkmann V."/>
            <person name="Scavenius C."/>
            <person name="Nazipi S."/>
            <person name="Soderquist B."/>
            <person name="Bruggemann H."/>
        </authorList>
    </citation>
    <scope>NUCLEOTIDE SEQUENCE [LARGE SCALE GENOMIC DNA]</scope>
    <source>
        <strain evidence="10 12">DSM 753</strain>
    </source>
</reference>
<dbReference type="InterPro" id="IPR051464">
    <property type="entry name" value="Peptidase_M42_aminopept"/>
</dbReference>
<evidence type="ECO:0000256" key="5">
    <source>
        <dbReference type="ARBA" id="ARBA00022801"/>
    </source>
</evidence>
<comment type="caution">
    <text evidence="9">The sequence shown here is derived from an EMBL/GenBank/DDBJ whole genome shotgun (WGS) entry which is preliminary data.</text>
</comment>
<dbReference type="GO" id="GO:0046872">
    <property type="term" value="F:metal ion binding"/>
    <property type="evidence" value="ECO:0007669"/>
    <property type="project" value="UniProtKB-UniRule"/>
</dbReference>
<evidence type="ECO:0000256" key="3">
    <source>
        <dbReference type="ARBA" id="ARBA00022670"/>
    </source>
</evidence>
<evidence type="ECO:0000313" key="10">
    <source>
        <dbReference type="EMBL" id="PEQ25549.1"/>
    </source>
</evidence>
<dbReference type="PIRSF" id="PIRSF001123">
    <property type="entry name" value="PepA_GA"/>
    <property type="match status" value="1"/>
</dbReference>
<dbReference type="Gene3D" id="3.40.630.10">
    <property type="entry name" value="Zn peptidases"/>
    <property type="match status" value="1"/>
</dbReference>
<feature type="binding site" evidence="8">
    <location>
        <position position="311"/>
    </location>
    <ligand>
        <name>Zn(2+)</name>
        <dbReference type="ChEBI" id="CHEBI:29105"/>
        <label>2</label>
    </ligand>
</feature>
<accession>A7VTX8</accession>
<dbReference type="Proteomes" id="UP000220611">
    <property type="component" value="Unassembled WGS sequence"/>
</dbReference>
<dbReference type="EMBL" id="ABCB02000018">
    <property type="protein sequence ID" value="EDO61624.1"/>
    <property type="molecule type" value="Genomic_DNA"/>
</dbReference>
<comment type="cofactor">
    <cofactor evidence="8">
        <name>a divalent metal cation</name>
        <dbReference type="ChEBI" id="CHEBI:60240"/>
    </cofactor>
    <text evidence="8">Binds 2 divalent metal cations per subunit.</text>
</comment>
<feature type="binding site" evidence="8">
    <location>
        <position position="63"/>
    </location>
    <ligand>
        <name>Zn(2+)</name>
        <dbReference type="ChEBI" id="CHEBI:29105"/>
        <label>1</label>
    </ligand>
</feature>
<reference evidence="9 11" key="1">
    <citation type="submission" date="2007-08" db="EMBL/GenBank/DDBJ databases">
        <title>Draft genome sequence of Clostridium leptum (DSM 753).</title>
        <authorList>
            <person name="Sudarsanam P."/>
            <person name="Ley R."/>
            <person name="Guruge J."/>
            <person name="Turnbaugh P.J."/>
            <person name="Mahowald M."/>
            <person name="Liep D."/>
            <person name="Gordon J."/>
        </authorList>
    </citation>
    <scope>NUCLEOTIDE SEQUENCE [LARGE SCALE GENOMIC DNA]</scope>
    <source>
        <strain evidence="9 11">DSM 753</strain>
    </source>
</reference>
<gene>
    <name evidence="10" type="ORF">CH238_00700</name>
    <name evidence="9" type="ORF">CLOLEP_02022</name>
</gene>
<evidence type="ECO:0000313" key="12">
    <source>
        <dbReference type="Proteomes" id="UP000220611"/>
    </source>
</evidence>
<dbReference type="PANTHER" id="PTHR32481:SF20">
    <property type="entry name" value="AMINOPEPTIDASE YSDC"/>
    <property type="match status" value="1"/>
</dbReference>
<dbReference type="GO" id="GO:0006508">
    <property type="term" value="P:proteolysis"/>
    <property type="evidence" value="ECO:0007669"/>
    <property type="project" value="UniProtKB-KW"/>
</dbReference>
<dbReference type="InterPro" id="IPR023367">
    <property type="entry name" value="Peptidase_M42_dom2"/>
</dbReference>